<reference evidence="1 2" key="1">
    <citation type="submission" date="2017-01" db="EMBL/GenBank/DDBJ databases">
        <title>The cable genome- insights into the physiology and evolution of filamentous bacteria capable of sulfide oxidation via long distance electron transfer.</title>
        <authorList>
            <person name="Schreiber L."/>
            <person name="Bjerg J.T."/>
            <person name="Boggild A."/>
            <person name="Van De Vossenberg J."/>
            <person name="Meysman F."/>
            <person name="Nielsen L.P."/>
            <person name="Schramm A."/>
            <person name="Kjeldsen K.U."/>
        </authorList>
    </citation>
    <scope>NUCLEOTIDE SEQUENCE [LARGE SCALE GENOMIC DNA]</scope>
    <source>
        <strain evidence="1">A1</strain>
    </source>
</reference>
<evidence type="ECO:0000313" key="2">
    <source>
        <dbReference type="Proteomes" id="UP000288086"/>
    </source>
</evidence>
<sequence>MLVNRVALMLRVIPPKQGEGDSDDYFTRQYKLLLIVAMIATFHKSLYEQLESNPGYILEVIRFGRSDGNQSEDVFFAPMVDVLPSRDTEGRRLPVNPSDSNVFRLHELINDLEPVTEE</sequence>
<comment type="caution">
    <text evidence="1">The sequence shown here is derived from an EMBL/GenBank/DDBJ whole genome shotgun (WGS) entry which is preliminary data.</text>
</comment>
<evidence type="ECO:0000313" key="1">
    <source>
        <dbReference type="EMBL" id="RWX48623.1"/>
    </source>
</evidence>
<proteinExistence type="predicted"/>
<name>A0A444J6D4_9BACT</name>
<dbReference type="AlphaFoldDB" id="A0A444J6D4"/>
<dbReference type="EMBL" id="MTKP01000128">
    <property type="protein sequence ID" value="RWX48623.1"/>
    <property type="molecule type" value="Genomic_DNA"/>
</dbReference>
<feature type="non-terminal residue" evidence="1">
    <location>
        <position position="118"/>
    </location>
</feature>
<dbReference type="Proteomes" id="UP000288086">
    <property type="component" value="Unassembled WGS sequence"/>
</dbReference>
<gene>
    <name evidence="1" type="ORF">VT98_11284</name>
</gene>
<organism evidence="1 2">
    <name type="scientific">Candidatus Electrothrix communis</name>
    <dbReference type="NCBI Taxonomy" id="1859133"/>
    <lineage>
        <taxon>Bacteria</taxon>
        <taxon>Pseudomonadati</taxon>
        <taxon>Thermodesulfobacteriota</taxon>
        <taxon>Desulfobulbia</taxon>
        <taxon>Desulfobulbales</taxon>
        <taxon>Desulfobulbaceae</taxon>
        <taxon>Candidatus Electrothrix</taxon>
    </lineage>
</organism>
<keyword evidence="2" id="KW-1185">Reference proteome</keyword>
<accession>A0A444J6D4</accession>
<protein>
    <submittedName>
        <fullName evidence="1">Uncharacterized protein</fullName>
    </submittedName>
</protein>